<gene>
    <name evidence="1" type="ORF">BcepSaruman_373</name>
</gene>
<evidence type="ECO:0000313" key="1">
    <source>
        <dbReference type="EMBL" id="QBX06786.1"/>
    </source>
</evidence>
<proteinExistence type="predicted"/>
<keyword evidence="2" id="KW-1185">Reference proteome</keyword>
<accession>A0A4D5ZDY0</accession>
<sequence>MKYLIYDWCIDIGVWNKHDDINRVIDALAQQGYVTDDVVITSIWISHSRKADSNWLPMDNLTDEELAAVFIGYCERQEC</sequence>
<dbReference type="EMBL" id="MK552140">
    <property type="protein sequence ID" value="QBX06786.1"/>
    <property type="molecule type" value="Genomic_DNA"/>
</dbReference>
<protein>
    <submittedName>
        <fullName evidence="1">Uncharacterized protein</fullName>
    </submittedName>
</protein>
<evidence type="ECO:0000313" key="2">
    <source>
        <dbReference type="Proteomes" id="UP000296455"/>
    </source>
</evidence>
<name>A0A4D5ZDY0_9CAUD</name>
<reference evidence="1 2" key="1">
    <citation type="submission" date="2019-02" db="EMBL/GenBank/DDBJ databases">
        <title>Complete genome sequence of Burkholderia cenocepacia phage BcepSaruman.</title>
        <authorList>
            <person name="Park K."/>
            <person name="Liu M."/>
            <person name="Gill J."/>
        </authorList>
    </citation>
    <scope>NUCLEOTIDE SEQUENCE [LARGE SCALE GENOMIC DNA]</scope>
</reference>
<dbReference type="Proteomes" id="UP000296455">
    <property type="component" value="Segment"/>
</dbReference>
<organism evidence="1 2">
    <name type="scientific">Burkholderia phage BcepSaruman</name>
    <dbReference type="NCBI Taxonomy" id="2530032"/>
    <lineage>
        <taxon>Viruses</taxon>
        <taxon>Duplodnaviria</taxon>
        <taxon>Heunggongvirae</taxon>
        <taxon>Uroviricota</taxon>
        <taxon>Caudoviricetes</taxon>
        <taxon>Sarumanvirus</taxon>
        <taxon>Sarumanvirus bcepsaruman</taxon>
    </lineage>
</organism>